<keyword evidence="4" id="KW-1185">Reference proteome</keyword>
<evidence type="ECO:0000313" key="4">
    <source>
        <dbReference type="Proteomes" id="UP000007648"/>
    </source>
</evidence>
<protein>
    <recommendedName>
        <fullName evidence="5">Family with sequence similarity 228 member A</fullName>
    </recommendedName>
</protein>
<dbReference type="PANTHER" id="PTHR28584:SF1">
    <property type="entry name" value="PROTEIN FAM228B"/>
    <property type="match status" value="1"/>
</dbReference>
<sequence length="286" mass="32877">MNQEVNLEDTPTQRSSRECTETQEVSFVETLAKEDIDAAVEIILCRESYIIEEINKYLQRQDFLNSRRKELLHKRWTENVAFPLQQKIIDKVGSPKEIEKRKCLELDGYLRFRDATVMIPLFRDPLLQAQQDRDEENRAILQCETGKMYTMKEFKELEKAEQLAKLPQSSLARQNVGPHEWLRVPFGYMESEFRQKSRLKVKVDRNQLSSDLVFYPSQARGEAAKISQADPPQMASSTWTSLSGQFPEEEPGVVQSTGQSEPASRVKEGIAATDLPELAEKDGQSF</sequence>
<reference evidence="3" key="2">
    <citation type="submission" date="2025-08" db="UniProtKB">
        <authorList>
            <consortium name="Ensembl"/>
        </authorList>
    </citation>
    <scope>IDENTIFICATION</scope>
</reference>
<organism evidence="3 4">
    <name type="scientific">Sarcophilus harrisii</name>
    <name type="common">Tasmanian devil</name>
    <name type="synonym">Sarcophilus laniarius</name>
    <dbReference type="NCBI Taxonomy" id="9305"/>
    <lineage>
        <taxon>Eukaryota</taxon>
        <taxon>Metazoa</taxon>
        <taxon>Chordata</taxon>
        <taxon>Craniata</taxon>
        <taxon>Vertebrata</taxon>
        <taxon>Euteleostomi</taxon>
        <taxon>Mammalia</taxon>
        <taxon>Metatheria</taxon>
        <taxon>Dasyuromorphia</taxon>
        <taxon>Dasyuridae</taxon>
        <taxon>Sarcophilus</taxon>
    </lineage>
</organism>
<evidence type="ECO:0000256" key="2">
    <source>
        <dbReference type="SAM" id="MobiDB-lite"/>
    </source>
</evidence>
<dbReference type="OrthoDB" id="9905773at2759"/>
<feature type="compositionally biased region" description="Polar residues" evidence="2">
    <location>
        <begin position="234"/>
        <end position="244"/>
    </location>
</feature>
<dbReference type="PANTHER" id="PTHR28584">
    <property type="entry name" value="FAMILY WITH SEQUENCE SIMILARITY 228 MEMBER A"/>
    <property type="match status" value="1"/>
</dbReference>
<dbReference type="InParanoid" id="A0A7N4V2H2"/>
<name>A0A7N4V2H2_SARHA</name>
<dbReference type="FunCoup" id="A0A7N4V2H2">
    <property type="interactions" value="129"/>
</dbReference>
<dbReference type="Proteomes" id="UP000007648">
    <property type="component" value="Unassembled WGS sequence"/>
</dbReference>
<dbReference type="GeneTree" id="ENSGT00530000064185"/>
<dbReference type="InterPro" id="IPR040046">
    <property type="entry name" value="FAM228"/>
</dbReference>
<dbReference type="Ensembl" id="ENSSHAT00000037050.1">
    <property type="protein sequence ID" value="ENSSHAP00000034410.1"/>
    <property type="gene ID" value="ENSSHAG00000020839.1"/>
</dbReference>
<dbReference type="AlphaFoldDB" id="A0A7N4V2H2"/>
<evidence type="ECO:0000256" key="1">
    <source>
        <dbReference type="ARBA" id="ARBA00007753"/>
    </source>
</evidence>
<dbReference type="KEGG" id="shr:116421206"/>
<reference evidence="3" key="3">
    <citation type="submission" date="2025-09" db="UniProtKB">
        <authorList>
            <consortium name="Ensembl"/>
        </authorList>
    </citation>
    <scope>IDENTIFICATION</scope>
</reference>
<dbReference type="GeneID" id="116421206"/>
<evidence type="ECO:0000313" key="3">
    <source>
        <dbReference type="Ensembl" id="ENSSHAP00000034410.1"/>
    </source>
</evidence>
<dbReference type="RefSeq" id="XP_031805421.1">
    <property type="nucleotide sequence ID" value="XM_031949561.1"/>
</dbReference>
<feature type="region of interest" description="Disordered" evidence="2">
    <location>
        <begin position="225"/>
        <end position="286"/>
    </location>
</feature>
<reference evidence="3 4" key="1">
    <citation type="journal article" date="2011" name="Proc. Natl. Acad. Sci. U.S.A.">
        <title>Genetic diversity and population structure of the endangered marsupial Sarcophilus harrisii (Tasmanian devil).</title>
        <authorList>
            <person name="Miller W."/>
            <person name="Hayes V.M."/>
            <person name="Ratan A."/>
            <person name="Petersen D.C."/>
            <person name="Wittekindt N.E."/>
            <person name="Miller J."/>
            <person name="Walenz B."/>
            <person name="Knight J."/>
            <person name="Qi J."/>
            <person name="Zhao F."/>
            <person name="Wang Q."/>
            <person name="Bedoya-Reina O.C."/>
            <person name="Katiyar N."/>
            <person name="Tomsho L.P."/>
            <person name="Kasson L.M."/>
            <person name="Hardie R.A."/>
            <person name="Woodbridge P."/>
            <person name="Tindall E.A."/>
            <person name="Bertelsen M.F."/>
            <person name="Dixon D."/>
            <person name="Pyecroft S."/>
            <person name="Helgen K.M."/>
            <person name="Lesk A.M."/>
            <person name="Pringle T.H."/>
            <person name="Patterson N."/>
            <person name="Zhang Y."/>
            <person name="Kreiss A."/>
            <person name="Woods G.M."/>
            <person name="Jones M.E."/>
            <person name="Schuster S.C."/>
        </authorList>
    </citation>
    <scope>NUCLEOTIDE SEQUENCE [LARGE SCALE GENOMIC DNA]</scope>
</reference>
<evidence type="ECO:0008006" key="5">
    <source>
        <dbReference type="Google" id="ProtNLM"/>
    </source>
</evidence>
<accession>A0A7N4V2H2</accession>
<gene>
    <name evidence="3" type="primary">LOC116421206</name>
</gene>
<proteinExistence type="inferred from homology"/>
<comment type="similarity">
    <text evidence="1">Belongs to the FAM228 family.</text>
</comment>